<evidence type="ECO:0000313" key="5">
    <source>
        <dbReference type="EMBL" id="RHH75431.1"/>
    </source>
</evidence>
<dbReference type="EMBL" id="VZBT01000058">
    <property type="protein sequence ID" value="MQO03890.1"/>
    <property type="molecule type" value="Genomic_DNA"/>
</dbReference>
<accession>A0A414XNI3</accession>
<gene>
    <name evidence="5" type="ORF">DW192_15285</name>
    <name evidence="4" type="ORF">F7D62_07175</name>
    <name evidence="2" type="ORF">F7D71_06460</name>
    <name evidence="3" type="ORF">F7D74_12830</name>
    <name evidence="1" type="ORF">ONS98_14800</name>
</gene>
<dbReference type="EMBL" id="VZBZ01000087">
    <property type="protein sequence ID" value="MQN77509.1"/>
    <property type="molecule type" value="Genomic_DNA"/>
</dbReference>
<evidence type="ECO:0000313" key="6">
    <source>
        <dbReference type="Proteomes" id="UP000284548"/>
    </source>
</evidence>
<evidence type="ECO:0000313" key="3">
    <source>
        <dbReference type="EMBL" id="MQN84838.1"/>
    </source>
</evidence>
<evidence type="ECO:0000313" key="1">
    <source>
        <dbReference type="EMBL" id="MCW4166456.1"/>
    </source>
</evidence>
<proteinExistence type="predicted"/>
<dbReference type="Proteomes" id="UP001209476">
    <property type="component" value="Unassembled WGS sequence"/>
</dbReference>
<reference evidence="5 6" key="1">
    <citation type="submission" date="2018-08" db="EMBL/GenBank/DDBJ databases">
        <title>A genome reference for cultivated species of the human gut microbiota.</title>
        <authorList>
            <person name="Zou Y."/>
            <person name="Xue W."/>
            <person name="Luo G."/>
        </authorList>
    </citation>
    <scope>NUCLEOTIDE SEQUENCE [LARGE SCALE GENOMIC DNA]</scope>
    <source>
        <strain evidence="5 6">AM16-54</strain>
    </source>
</reference>
<dbReference type="EMBL" id="VZCC01000099">
    <property type="protein sequence ID" value="MQN84838.1"/>
    <property type="molecule type" value="Genomic_DNA"/>
</dbReference>
<reference evidence="7 8" key="2">
    <citation type="submission" date="2019-09" db="EMBL/GenBank/DDBJ databases">
        <title>Distinct polysaccharide growth profiles of human intestinal Prevotella copri isolates.</title>
        <authorList>
            <person name="Fehlner-Peach H."/>
            <person name="Magnabosco C."/>
            <person name="Raghavan V."/>
            <person name="Scher J.U."/>
            <person name="Tett A."/>
            <person name="Cox L.M."/>
            <person name="Gottsegen C."/>
            <person name="Watters A."/>
            <person name="Wiltshire- Gordon J.D."/>
            <person name="Segata N."/>
            <person name="Bonneau R."/>
            <person name="Littman D.R."/>
        </authorList>
    </citation>
    <scope>NUCLEOTIDE SEQUENCE [LARGE SCALE GENOMIC DNA]</scope>
    <source>
        <strain evidence="2 9">BU41712</strain>
        <strain evidence="8">iAA108</strain>
        <strain evidence="7">iAK279</strain>
    </source>
</reference>
<reference evidence="4" key="4">
    <citation type="submission" date="2023-10" db="EMBL/GenBank/DDBJ databases">
        <title>Distinct polysaccharide growth profiles of human intestinal Prevotella copri isolates.</title>
        <authorList>
            <person name="Fehlner-Peach H."/>
            <person name="Magnabosco C."/>
            <person name="Raghavan V."/>
            <person name="Scher J.U."/>
            <person name="Tett A."/>
            <person name="Cox L.M."/>
            <person name="Gottsegen C."/>
            <person name="Watters A."/>
            <person name="Wiltshire- Gordon J.D."/>
            <person name="Segata N."/>
            <person name="Bonneau R."/>
            <person name="Littman D.R."/>
        </authorList>
    </citation>
    <scope>NUCLEOTIDE SEQUENCE</scope>
    <source>
        <strain evidence="3">IAA108</strain>
        <strain evidence="4">IAK279</strain>
    </source>
</reference>
<comment type="caution">
    <text evidence="5">The sequence shown here is derived from an EMBL/GenBank/DDBJ whole genome shotgun (WGS) entry which is preliminary data.</text>
</comment>
<evidence type="ECO:0000313" key="4">
    <source>
        <dbReference type="EMBL" id="MQO03890.1"/>
    </source>
</evidence>
<dbReference type="EMBL" id="JAPDUM010000002">
    <property type="protein sequence ID" value="MCW4166456.1"/>
    <property type="molecule type" value="Genomic_DNA"/>
</dbReference>
<dbReference type="Proteomes" id="UP000421408">
    <property type="component" value="Unassembled WGS sequence"/>
</dbReference>
<dbReference type="Proteomes" id="UP000390763">
    <property type="component" value="Unassembled WGS sequence"/>
</dbReference>
<organism evidence="5 6">
    <name type="scientific">Segatella copri</name>
    <dbReference type="NCBI Taxonomy" id="165179"/>
    <lineage>
        <taxon>Bacteria</taxon>
        <taxon>Pseudomonadati</taxon>
        <taxon>Bacteroidota</taxon>
        <taxon>Bacteroidia</taxon>
        <taxon>Bacteroidales</taxon>
        <taxon>Prevotellaceae</taxon>
        <taxon>Segatella</taxon>
    </lineage>
</organism>
<dbReference type="EMBL" id="QRKB01000068">
    <property type="protein sequence ID" value="RHH75431.1"/>
    <property type="molecule type" value="Genomic_DNA"/>
</dbReference>
<evidence type="ECO:0000313" key="8">
    <source>
        <dbReference type="Proteomes" id="UP000421408"/>
    </source>
</evidence>
<protein>
    <submittedName>
        <fullName evidence="5">Uncharacterized protein</fullName>
    </submittedName>
</protein>
<evidence type="ECO:0000313" key="7">
    <source>
        <dbReference type="Proteomes" id="UP000390763"/>
    </source>
</evidence>
<dbReference type="Proteomes" id="UP000284548">
    <property type="component" value="Unassembled WGS sequence"/>
</dbReference>
<reference evidence="1" key="3">
    <citation type="submission" date="2022-11" db="EMBL/GenBank/DDBJ databases">
        <title>Genomic repertoires linked with pathogenic potency of arthritogenic Prevotella copri isolated from the gut of rheumatoid arthritis patients.</title>
        <authorList>
            <person name="Nii T."/>
            <person name="Maeda Y."/>
            <person name="Motooka D."/>
            <person name="Naito M."/>
            <person name="Matsumoto Y."/>
            <person name="Ogawa T."/>
            <person name="Oguro-Igashira E."/>
            <person name="Kishikawa T."/>
            <person name="Yamashita M."/>
            <person name="Koizumi S."/>
            <person name="Kurakawa T."/>
            <person name="Okumura R."/>
            <person name="Kayama H."/>
            <person name="Murakami M."/>
            <person name="Sakaguchi T."/>
            <person name="Das B."/>
            <person name="Nakamura S."/>
            <person name="Okada Y."/>
            <person name="Kumanogoh A."/>
            <person name="Takeda K."/>
        </authorList>
    </citation>
    <scope>NUCLEOTIDE SEQUENCE</scope>
    <source>
        <strain evidence="1">RA-N001-16</strain>
    </source>
</reference>
<name>A0A414XNI3_9BACT</name>
<evidence type="ECO:0000313" key="9">
    <source>
        <dbReference type="Proteomes" id="UP000423156"/>
    </source>
</evidence>
<dbReference type="RefSeq" id="WP_118255845.1">
    <property type="nucleotide sequence ID" value="NZ_CATKVU010000006.1"/>
</dbReference>
<evidence type="ECO:0000313" key="2">
    <source>
        <dbReference type="EMBL" id="MQN77509.1"/>
    </source>
</evidence>
<sequence>MNKKKTKIIHVHFFSGHKNYYFGSVTAIFKMFTSKEIGCTEAYLRHQLTEEGNHYINAQVLIIRSVLHR</sequence>
<dbReference type="AlphaFoldDB" id="A0A414XNI3"/>
<dbReference type="Proteomes" id="UP000423156">
    <property type="component" value="Unassembled WGS sequence"/>
</dbReference>